<evidence type="ECO:0000256" key="2">
    <source>
        <dbReference type="ARBA" id="ARBA00004184"/>
    </source>
</evidence>
<keyword evidence="8 9" id="KW-0066">ATP synthesis</keyword>
<dbReference type="NCBIfam" id="TIGR01216">
    <property type="entry name" value="ATP_synt_epsi"/>
    <property type="match status" value="1"/>
</dbReference>
<dbReference type="HAMAP" id="MF_00530">
    <property type="entry name" value="ATP_synth_epsil_bac"/>
    <property type="match status" value="1"/>
</dbReference>
<evidence type="ECO:0000256" key="5">
    <source>
        <dbReference type="ARBA" id="ARBA00023065"/>
    </source>
</evidence>
<dbReference type="PANTHER" id="PTHR13822">
    <property type="entry name" value="ATP SYNTHASE DELTA/EPSILON CHAIN"/>
    <property type="match status" value="1"/>
</dbReference>
<protein>
    <recommendedName>
        <fullName evidence="9">ATP synthase epsilon chain</fullName>
    </recommendedName>
    <alternativeName>
        <fullName evidence="9">ATP synthase F1 sector epsilon subunit</fullName>
    </alternativeName>
    <alternativeName>
        <fullName evidence="9">F-ATPase epsilon subunit</fullName>
    </alternativeName>
</protein>
<dbReference type="GO" id="GO:0012505">
    <property type="term" value="C:endomembrane system"/>
    <property type="evidence" value="ECO:0007669"/>
    <property type="project" value="UniProtKB-SubCell"/>
</dbReference>
<dbReference type="EMBL" id="CAJNOB010000001">
    <property type="protein sequence ID" value="CAF0689803.1"/>
    <property type="molecule type" value="Genomic_DNA"/>
</dbReference>
<dbReference type="CDD" id="cd12152">
    <property type="entry name" value="F1-ATPase_delta"/>
    <property type="match status" value="1"/>
</dbReference>
<dbReference type="Proteomes" id="UP000663859">
    <property type="component" value="Unassembled WGS sequence"/>
</dbReference>
<proteinExistence type="inferred from homology"/>
<name>A0A8J2FN83_9BACT</name>
<evidence type="ECO:0000256" key="8">
    <source>
        <dbReference type="ARBA" id="ARBA00023310"/>
    </source>
</evidence>
<evidence type="ECO:0000313" key="13">
    <source>
        <dbReference type="Proteomes" id="UP000663859"/>
    </source>
</evidence>
<reference evidence="12" key="1">
    <citation type="submission" date="2021-02" db="EMBL/GenBank/DDBJ databases">
        <authorList>
            <person name="Cremers G."/>
            <person name="Picone N."/>
        </authorList>
    </citation>
    <scope>NUCLEOTIDE SEQUENCE</scope>
    <source>
        <strain evidence="12">PQ17</strain>
    </source>
</reference>
<organism evidence="12 13">
    <name type="scientific">Candidatus Methylacidithermus pantelleriae</name>
    <dbReference type="NCBI Taxonomy" id="2744239"/>
    <lineage>
        <taxon>Bacteria</taxon>
        <taxon>Pseudomonadati</taxon>
        <taxon>Verrucomicrobiota</taxon>
        <taxon>Methylacidiphilae</taxon>
        <taxon>Methylacidiphilales</taxon>
        <taxon>Methylacidiphilaceae</taxon>
        <taxon>Candidatus Methylacidithermus</taxon>
    </lineage>
</organism>
<comment type="similarity">
    <text evidence="3 9 10">Belongs to the ATPase epsilon chain family.</text>
</comment>
<evidence type="ECO:0000256" key="10">
    <source>
        <dbReference type="RuleBase" id="RU003656"/>
    </source>
</evidence>
<accession>A0A8J2FN83</accession>
<keyword evidence="6 9" id="KW-0472">Membrane</keyword>
<feature type="domain" description="ATP synthase F1 complex delta/epsilon subunit N-terminal" evidence="11">
    <location>
        <begin position="6"/>
        <end position="83"/>
    </location>
</feature>
<dbReference type="RefSeq" id="WP_174581795.1">
    <property type="nucleotide sequence ID" value="NZ_CAJNOB010000001.1"/>
</dbReference>
<sequence length="141" mass="15217">MDVIILRVITPEGEIFSGQVSRVSLPGAEGQMEILPGHTALFVKLGPGEVRLQRPKGDFHFLVTGEGFAQITAQEVSLLVDVAVADESLLKEGLALVEQGAIDRLTQLDADNQEITAVQAAIARLAFELRERKTAKRRAGS</sequence>
<evidence type="ECO:0000256" key="1">
    <source>
        <dbReference type="ARBA" id="ARBA00003543"/>
    </source>
</evidence>
<gene>
    <name evidence="9 12" type="primary">atpC</name>
    <name evidence="12" type="ORF">MPNT_10375</name>
</gene>
<keyword evidence="7 9" id="KW-0139">CF(1)</keyword>
<dbReference type="Pfam" id="PF02823">
    <property type="entry name" value="ATP-synt_DE_N"/>
    <property type="match status" value="1"/>
</dbReference>
<comment type="function">
    <text evidence="1 9">Produces ATP from ADP in the presence of a proton gradient across the membrane.</text>
</comment>
<evidence type="ECO:0000256" key="3">
    <source>
        <dbReference type="ARBA" id="ARBA00005712"/>
    </source>
</evidence>
<dbReference type="GO" id="GO:0005886">
    <property type="term" value="C:plasma membrane"/>
    <property type="evidence" value="ECO:0007669"/>
    <property type="project" value="UniProtKB-SubCell"/>
</dbReference>
<comment type="caution">
    <text evidence="12">The sequence shown here is derived from an EMBL/GenBank/DDBJ whole genome shotgun (WGS) entry which is preliminary data.</text>
</comment>
<evidence type="ECO:0000256" key="7">
    <source>
        <dbReference type="ARBA" id="ARBA00023196"/>
    </source>
</evidence>
<keyword evidence="9" id="KW-1003">Cell membrane</keyword>
<evidence type="ECO:0000259" key="11">
    <source>
        <dbReference type="Pfam" id="PF02823"/>
    </source>
</evidence>
<dbReference type="GO" id="GO:0005524">
    <property type="term" value="F:ATP binding"/>
    <property type="evidence" value="ECO:0007669"/>
    <property type="project" value="UniProtKB-UniRule"/>
</dbReference>
<evidence type="ECO:0000313" key="12">
    <source>
        <dbReference type="EMBL" id="CAF0689803.1"/>
    </source>
</evidence>
<evidence type="ECO:0000256" key="6">
    <source>
        <dbReference type="ARBA" id="ARBA00023136"/>
    </source>
</evidence>
<evidence type="ECO:0000256" key="4">
    <source>
        <dbReference type="ARBA" id="ARBA00022448"/>
    </source>
</evidence>
<dbReference type="InterPro" id="IPR020546">
    <property type="entry name" value="ATP_synth_F1_dsu/esu_N"/>
</dbReference>
<comment type="subcellular location">
    <subcellularLocation>
        <location evidence="9">Cell membrane</location>
        <topology evidence="9">Peripheral membrane protein</topology>
    </subcellularLocation>
    <subcellularLocation>
        <location evidence="2">Endomembrane system</location>
        <topology evidence="2">Peripheral membrane protein</topology>
    </subcellularLocation>
</comment>
<dbReference type="GO" id="GO:0046933">
    <property type="term" value="F:proton-transporting ATP synthase activity, rotational mechanism"/>
    <property type="evidence" value="ECO:0007669"/>
    <property type="project" value="UniProtKB-UniRule"/>
</dbReference>
<dbReference type="InterPro" id="IPR036771">
    <property type="entry name" value="ATPsynth_dsu/esu_N"/>
</dbReference>
<dbReference type="SUPFAM" id="SSF51344">
    <property type="entry name" value="Epsilon subunit of F1F0-ATP synthase N-terminal domain"/>
    <property type="match status" value="1"/>
</dbReference>
<dbReference type="InterPro" id="IPR001469">
    <property type="entry name" value="ATP_synth_F1_dsu/esu"/>
</dbReference>
<dbReference type="GO" id="GO:0045259">
    <property type="term" value="C:proton-transporting ATP synthase complex"/>
    <property type="evidence" value="ECO:0007669"/>
    <property type="project" value="UniProtKB-KW"/>
</dbReference>
<keyword evidence="5 9" id="KW-0406">Ion transport</keyword>
<dbReference type="PANTHER" id="PTHR13822:SF10">
    <property type="entry name" value="ATP SYNTHASE EPSILON CHAIN, CHLOROPLASTIC"/>
    <property type="match status" value="1"/>
</dbReference>
<dbReference type="Gene3D" id="2.60.15.10">
    <property type="entry name" value="F0F1 ATP synthase delta/epsilon subunit, N-terminal"/>
    <property type="match status" value="1"/>
</dbReference>
<comment type="subunit">
    <text evidence="9 10">F-type ATPases have 2 components, CF(1) - the catalytic core - and CF(0) - the membrane proton channel. CF(1) has five subunits: alpha(3), beta(3), gamma(1), delta(1), epsilon(1). CF(0) has three main subunits: a, b and c.</text>
</comment>
<evidence type="ECO:0000256" key="9">
    <source>
        <dbReference type="HAMAP-Rule" id="MF_00530"/>
    </source>
</evidence>
<dbReference type="AlphaFoldDB" id="A0A8J2FN83"/>
<keyword evidence="9" id="KW-0375">Hydrogen ion transport</keyword>
<keyword evidence="13" id="KW-1185">Reference proteome</keyword>
<keyword evidence="4 9" id="KW-0813">Transport</keyword>